<feature type="domain" description="Microcystin LR degradation protein MlrC N-terminal" evidence="3">
    <location>
        <begin position="29"/>
        <end position="304"/>
    </location>
</feature>
<feature type="domain" description="Microcystin LR degradation protein MlrC C-terminal" evidence="2">
    <location>
        <begin position="314"/>
        <end position="491"/>
    </location>
</feature>
<dbReference type="Proteomes" id="UP000033047">
    <property type="component" value="Unassembled WGS sequence"/>
</dbReference>
<comment type="caution">
    <text evidence="4">The sequence shown here is derived from an EMBL/GenBank/DDBJ whole genome shotgun (WGS) entry which is preliminary data.</text>
</comment>
<evidence type="ECO:0000313" key="5">
    <source>
        <dbReference type="Proteomes" id="UP000033047"/>
    </source>
</evidence>
<keyword evidence="1" id="KW-0732">Signal</keyword>
<sequence length="522" mass="57177">MKKVFLFLSLCLLVVSFTNDAAAQQQKLRIGVAGIQIENSVFMPNRQPIVGRPLTLPDYLSPDSAMGQAATWLPSLMGRGGGRGPVTKESYDAFVNEALEIIKANMPYDAFWFYNHGACSVDGVADPEGEFMEKVRSVIGNDVLVTTTMDLHGNASWLVALNSDLITTYRKAPHDDSRESHRRGVVNLLDRLTSGKGRPAYKAWVAVPVLVSGEWSSTRAEPAKSLYAMVPEVEAMPGVIDAGIWIGYVWGDDRRNQGVVMVYGDDKAQVEAGAKKLAQKFWDVRRQFTLEAPGHPLEKCLDLALASDKKPFFISDMGDNPGGGGSGEVTWTLARVLKRPELQSPNGKSLLYCSIPGSEMVEAARKAGVGGHAEGYVGAMTDNSYEPPVKLSGTVVYVSPAQDETQAADNAPYRRRNNIAIIKTGSIYVVVGTSSPTPNLEGTGIDPREMDIVMVKQGYLVNQWYNMKADWVMALTRGGVDQDFQKLPYKNIIRPMFPLDPDMPDPELNVIFVPSAKHLYGR</sequence>
<organism evidence="4 5">
    <name type="scientific">Parabacteroides goldsteinii DSM 19448 = WAL 12034</name>
    <dbReference type="NCBI Taxonomy" id="927665"/>
    <lineage>
        <taxon>Bacteria</taxon>
        <taxon>Pseudomonadati</taxon>
        <taxon>Bacteroidota</taxon>
        <taxon>Bacteroidia</taxon>
        <taxon>Bacteroidales</taxon>
        <taxon>Tannerellaceae</taxon>
        <taxon>Parabacteroides</taxon>
    </lineage>
</organism>
<dbReference type="EMBL" id="AQHV01000011">
    <property type="protein sequence ID" value="KKB56415.1"/>
    <property type="molecule type" value="Genomic_DNA"/>
</dbReference>
<dbReference type="PATRIC" id="fig|927665.4.peg.2458"/>
<dbReference type="InterPro" id="IPR015995">
    <property type="entry name" value="MlrC_N"/>
</dbReference>
<protein>
    <recommendedName>
        <fullName evidence="6">Microcystin LR degradation protein MlrC N-terminal domain-containing protein</fullName>
    </recommendedName>
</protein>
<dbReference type="Pfam" id="PF07171">
    <property type="entry name" value="MlrC_C"/>
    <property type="match status" value="1"/>
</dbReference>
<dbReference type="InterPro" id="IPR010799">
    <property type="entry name" value="MlrC_C"/>
</dbReference>
<dbReference type="RefSeq" id="WP_010800722.1">
    <property type="nucleotide sequence ID" value="NZ_KQ033912.1"/>
</dbReference>
<gene>
    <name evidence="4" type="ORF">HMPREF1535_02390</name>
</gene>
<feature type="chain" id="PRO_5002489881" description="Microcystin LR degradation protein MlrC N-terminal domain-containing protein" evidence="1">
    <location>
        <begin position="22"/>
        <end position="522"/>
    </location>
</feature>
<evidence type="ECO:0000259" key="2">
    <source>
        <dbReference type="Pfam" id="PF07171"/>
    </source>
</evidence>
<evidence type="ECO:0000259" key="3">
    <source>
        <dbReference type="Pfam" id="PF07364"/>
    </source>
</evidence>
<dbReference type="STRING" id="927665.HMPREF1535_02390"/>
<name>A0A0F5JFT4_9BACT</name>
<dbReference type="AlphaFoldDB" id="A0A0F5JFT4"/>
<dbReference type="HOGENOM" id="CLU_028172_2_0_10"/>
<evidence type="ECO:0008006" key="6">
    <source>
        <dbReference type="Google" id="ProtNLM"/>
    </source>
</evidence>
<evidence type="ECO:0000313" key="4">
    <source>
        <dbReference type="EMBL" id="KKB56415.1"/>
    </source>
</evidence>
<feature type="signal peptide" evidence="1">
    <location>
        <begin position="1"/>
        <end position="21"/>
    </location>
</feature>
<reference evidence="4 5" key="1">
    <citation type="submission" date="2013-04" db="EMBL/GenBank/DDBJ databases">
        <title>The Genome Sequence of Parabacteroides goldsteinii DSM 19448.</title>
        <authorList>
            <consortium name="The Broad Institute Genomics Platform"/>
            <person name="Earl A."/>
            <person name="Ward D."/>
            <person name="Feldgarden M."/>
            <person name="Gevers D."/>
            <person name="Martens E."/>
            <person name="Sakamoto M."/>
            <person name="Benno Y."/>
            <person name="Song Y."/>
            <person name="Liu C."/>
            <person name="Lee J."/>
            <person name="Bolanos M."/>
            <person name="Vaisanen M.L."/>
            <person name="Finegold S.M."/>
            <person name="Walker B."/>
            <person name="Young S."/>
            <person name="Zeng Q."/>
            <person name="Gargeya S."/>
            <person name="Fitzgerald M."/>
            <person name="Haas B."/>
            <person name="Abouelleil A."/>
            <person name="Allen A.W."/>
            <person name="Alvarado L."/>
            <person name="Arachchi H.M."/>
            <person name="Berlin A.M."/>
            <person name="Chapman S.B."/>
            <person name="Gainer-Dewar J."/>
            <person name="Goldberg J."/>
            <person name="Griggs A."/>
            <person name="Gujja S."/>
            <person name="Hansen M."/>
            <person name="Howarth C."/>
            <person name="Imamovic A."/>
            <person name="Ireland A."/>
            <person name="Larimer J."/>
            <person name="McCowan C."/>
            <person name="Murphy C."/>
            <person name="Pearson M."/>
            <person name="Poon T.W."/>
            <person name="Priest M."/>
            <person name="Roberts A."/>
            <person name="Saif S."/>
            <person name="Shea T."/>
            <person name="Sisk P."/>
            <person name="Sykes S."/>
            <person name="Wortman J."/>
            <person name="Nusbaum C."/>
            <person name="Birren B."/>
        </authorList>
    </citation>
    <scope>NUCLEOTIDE SEQUENCE [LARGE SCALE GENOMIC DNA]</scope>
    <source>
        <strain evidence="4 5">DSM 19448</strain>
    </source>
</reference>
<evidence type="ECO:0000256" key="1">
    <source>
        <dbReference type="SAM" id="SignalP"/>
    </source>
</evidence>
<accession>A0A0F5JFT4</accession>
<proteinExistence type="predicted"/>
<dbReference type="Pfam" id="PF07364">
    <property type="entry name" value="DUF1485"/>
    <property type="match status" value="1"/>
</dbReference>